<accession>A0A3B0Y0K1</accession>
<dbReference type="PANTHER" id="PTHR36842">
    <property type="entry name" value="PROTEIN TOLB HOMOLOG"/>
    <property type="match status" value="1"/>
</dbReference>
<dbReference type="Pfam" id="PF07676">
    <property type="entry name" value="PD40"/>
    <property type="match status" value="1"/>
</dbReference>
<dbReference type="SUPFAM" id="SSF82171">
    <property type="entry name" value="DPP6 N-terminal domain-like"/>
    <property type="match status" value="1"/>
</dbReference>
<dbReference type="AlphaFoldDB" id="A0A3B0Y0K1"/>
<organism evidence="2">
    <name type="scientific">hydrothermal vent metagenome</name>
    <dbReference type="NCBI Taxonomy" id="652676"/>
    <lineage>
        <taxon>unclassified sequences</taxon>
        <taxon>metagenomes</taxon>
        <taxon>ecological metagenomes</taxon>
    </lineage>
</organism>
<dbReference type="PANTHER" id="PTHR36842:SF1">
    <property type="entry name" value="PROTEIN TOLB"/>
    <property type="match status" value="1"/>
</dbReference>
<name>A0A3B0Y0K1_9ZZZZ</name>
<evidence type="ECO:0000256" key="1">
    <source>
        <dbReference type="ARBA" id="ARBA00009820"/>
    </source>
</evidence>
<proteinExistence type="inferred from homology"/>
<dbReference type="InterPro" id="IPR011042">
    <property type="entry name" value="6-blade_b-propeller_TolB-like"/>
</dbReference>
<dbReference type="InterPro" id="IPR027268">
    <property type="entry name" value="Peptidase_M4/M1_CTD_sf"/>
</dbReference>
<gene>
    <name evidence="2" type="ORF">MNBD_GAMMA09-1889</name>
</gene>
<dbReference type="InterPro" id="IPR011659">
    <property type="entry name" value="WD40"/>
</dbReference>
<sequence>MRLLTILNNSIPVFKRLNRKLLSAFLFSFLSFLSSNVLAVDPRLNWKTIESENFYIHYGEGYERLAQKAANAAEKAHHKLQPAFNWSPKDKTHLVISDEMDAANGYATPLFFNRSVLFMAPPDGANTLEDFDDWLETLITHEYTHILHLDKSTGAQDVLRNIFGRNIFAFPNALQPGWLTEGLATYYETDQVQSIGRGQSSVYKMMMRTEIESGIKPVEQVNLPIKSWPVRTVSYLYGVHFYQFVEEKYGSEAIQQLVENYSNNIIPFMINTNSDQVLGKDLNGLWDEFSLWLNEKYIDDFVAVEGKKITQTGYSTGASAIAPDGQLYYVSNGAFEHAALMLQSESGSQQLSEIQSTGAQIDVHQQAGVLLTQLEYCDEYNINSDIYILSPGEDEAHAITVCGRYRSAAWSPDGEKIIAVQTDKAKSKLVILNAQGEVLAVPWKGNDTDIVSQLKWSPDGKKILAAVFRTLSGWNIEEFDLETNKWIAITNDRYIDMYPSYSDKGESILFSSERSGRYQIYRYLKNSQRLQQITRVKSGAFVPLQLNQHSPLYYVGYNSNGRDVYRLDNHQDKVASVETVDLNNTYQNRLELAVEVATSQPEDYSAISTMRPRWWFPSASVSKDRSEYGISTAGGDALGVDNYVLNVAYDTTNNWLVGDIRYAYANRFAIGYQRSTEILTDINGDFAVARNVDDLFMSGAFNYPGIESSMNYLLGLLVSETKDGIRAAGIPEQRDISDNLLGGAFLYNNTKNYIRSISKSDGRSVRLLAETTEALKSDYSGEVYTLDWREYIGLGSQNVLALRFVQGWGTDQPKPFRLGGEDNEFDAFSFINPVSEPLFGRRSYALRGYAEGLPQLRGRHLQLATLEWRFPGSLIERGWMSPPLGIIQWSGSVFAESGAAYTDSKPEEYYSSVGFELQGDINLFYGITSRMVLGFANGLDKNIGENRVYFNLGASF</sequence>
<dbReference type="EMBL" id="UOFI01000140">
    <property type="protein sequence ID" value="VAW68902.1"/>
    <property type="molecule type" value="Genomic_DNA"/>
</dbReference>
<comment type="similarity">
    <text evidence="1">Belongs to the TolB family.</text>
</comment>
<dbReference type="Gene3D" id="1.10.390.10">
    <property type="entry name" value="Neutral Protease Domain 2"/>
    <property type="match status" value="1"/>
</dbReference>
<dbReference type="Gene3D" id="2.120.10.30">
    <property type="entry name" value="TolB, C-terminal domain"/>
    <property type="match status" value="1"/>
</dbReference>
<evidence type="ECO:0000313" key="2">
    <source>
        <dbReference type="EMBL" id="VAW68902.1"/>
    </source>
</evidence>
<reference evidence="2" key="1">
    <citation type="submission" date="2018-06" db="EMBL/GenBank/DDBJ databases">
        <authorList>
            <person name="Zhirakovskaya E."/>
        </authorList>
    </citation>
    <scope>NUCLEOTIDE SEQUENCE</scope>
</reference>
<protein>
    <submittedName>
        <fullName evidence="2">TolB protein, periplasmic protein involved in the tonb-independent uptake of group A colicins</fullName>
    </submittedName>
</protein>